<evidence type="ECO:0000313" key="1">
    <source>
        <dbReference type="EMBL" id="OCB86641.1"/>
    </source>
</evidence>
<dbReference type="AlphaFoldDB" id="A0A9Q5N716"/>
<sequence>MDSTNFAFTEAELKDAGLLSEGESLDLSGVAAQALRTMRSRPDLLSESLNLSAASCMDIVARQEKGSPILRDTALNFVSDTTVVSQHTPTEYERTTYYNGITGDGDHPELVYRSDFLTTPFPKPVGRFAHIPFKSLRGVYDTPLNGVWESVGPKIVELITTRKINWSSVDPARFFTHATPGEEEKGSLGPVVIWLGVIPGSTSSDIAHEVSQEILTLLREHGVKDAVVEWRQAVLQRLAGPALMRHVGSTNPTHHVRRFLTALLGIPLATQGMEAEDSQGTLTLWFHENKDKNGDPSYKVYGVSNCHVLRKNTTIDYEHKDGAPKDFVRVCGVRRFQRGLDEIKKHISDHGIRADLYAREIDGLETMENPDEEVVSEIAANRRNLDGENEAIRQLEALYDEVAKYWFDINLHRDIGYVQHAEAIKVDVEGGTRYTSDWGAFLAAEAKVKDQFEGNVVDLGSKYSPEDLMAMFCPRGGGATTFKFPRGRKLRIMGCATKEDLANPTEYDSEGERCFIVGKDGNTTDLTVGRYAGLVSFTLNDVGIVSVELGIYNSGLKNAKVFSAKGDSGSIVWHTKDGKAFIVGQLHSGENKDQEALPARRLLSHHMVNLKVLSEPARLVCSFDFISALYVLYLSVGCLSVMMDALTGESLPWPWIRGLVVQVLDLWIRQVDR</sequence>
<comment type="caution">
    <text evidence="1">The sequence shown here is derived from an EMBL/GenBank/DDBJ whole genome shotgun (WGS) entry which is preliminary data.</text>
</comment>
<name>A0A9Q5N716_SANBA</name>
<organism evidence="1 2">
    <name type="scientific">Sanghuangporus baumii</name>
    <name type="common">Phellinus baumii</name>
    <dbReference type="NCBI Taxonomy" id="108892"/>
    <lineage>
        <taxon>Eukaryota</taxon>
        <taxon>Fungi</taxon>
        <taxon>Dikarya</taxon>
        <taxon>Basidiomycota</taxon>
        <taxon>Agaricomycotina</taxon>
        <taxon>Agaricomycetes</taxon>
        <taxon>Hymenochaetales</taxon>
        <taxon>Hymenochaetaceae</taxon>
        <taxon>Sanghuangporus</taxon>
    </lineage>
</organism>
<gene>
    <name evidence="1" type="ORF">A7U60_g6320</name>
</gene>
<accession>A0A9Q5N716</accession>
<dbReference type="Proteomes" id="UP000757232">
    <property type="component" value="Unassembled WGS sequence"/>
</dbReference>
<proteinExistence type="predicted"/>
<reference evidence="1" key="1">
    <citation type="submission" date="2016-06" db="EMBL/GenBank/DDBJ databases">
        <title>Draft Genome sequence of the fungus Inonotus baumii.</title>
        <authorList>
            <person name="Zhu H."/>
            <person name="Lin W."/>
        </authorList>
    </citation>
    <scope>NUCLEOTIDE SEQUENCE</scope>
    <source>
        <strain evidence="1">821</strain>
    </source>
</reference>
<evidence type="ECO:0000313" key="2">
    <source>
        <dbReference type="Proteomes" id="UP000757232"/>
    </source>
</evidence>
<protein>
    <submittedName>
        <fullName evidence="1">Uncharacterized protein</fullName>
    </submittedName>
</protein>
<dbReference type="EMBL" id="LNZH02000200">
    <property type="protein sequence ID" value="OCB86641.1"/>
    <property type="molecule type" value="Genomic_DNA"/>
</dbReference>
<keyword evidence="2" id="KW-1185">Reference proteome</keyword>
<dbReference type="OrthoDB" id="5424209at2759"/>